<dbReference type="AlphaFoldDB" id="A0A8S9Z736"/>
<keyword evidence="1" id="KW-0472">Membrane</keyword>
<gene>
    <name evidence="2" type="ORF">EG68_03480</name>
</gene>
<name>A0A8S9Z736_9TREM</name>
<keyword evidence="1" id="KW-0812">Transmembrane</keyword>
<evidence type="ECO:0000313" key="2">
    <source>
        <dbReference type="EMBL" id="KAF7258907.1"/>
    </source>
</evidence>
<accession>A0A8S9Z736</accession>
<reference evidence="2" key="1">
    <citation type="submission" date="2019-07" db="EMBL/GenBank/DDBJ databases">
        <title>Annotation for the trematode Paragonimus miyazaki's.</title>
        <authorList>
            <person name="Choi Y.-J."/>
        </authorList>
    </citation>
    <scope>NUCLEOTIDE SEQUENCE</scope>
    <source>
        <strain evidence="2">Japan</strain>
    </source>
</reference>
<proteinExistence type="predicted"/>
<keyword evidence="1" id="KW-1133">Transmembrane helix</keyword>
<dbReference type="EMBL" id="JTDE01001471">
    <property type="protein sequence ID" value="KAF7258907.1"/>
    <property type="molecule type" value="Genomic_DNA"/>
</dbReference>
<organism evidence="2 3">
    <name type="scientific">Paragonimus skrjabini miyazakii</name>
    <dbReference type="NCBI Taxonomy" id="59628"/>
    <lineage>
        <taxon>Eukaryota</taxon>
        <taxon>Metazoa</taxon>
        <taxon>Spiralia</taxon>
        <taxon>Lophotrochozoa</taxon>
        <taxon>Platyhelminthes</taxon>
        <taxon>Trematoda</taxon>
        <taxon>Digenea</taxon>
        <taxon>Plagiorchiida</taxon>
        <taxon>Troglotremata</taxon>
        <taxon>Troglotrematidae</taxon>
        <taxon>Paragonimus</taxon>
    </lineage>
</organism>
<evidence type="ECO:0000256" key="1">
    <source>
        <dbReference type="SAM" id="Phobius"/>
    </source>
</evidence>
<feature type="transmembrane region" description="Helical" evidence="1">
    <location>
        <begin position="356"/>
        <end position="378"/>
    </location>
</feature>
<dbReference type="Proteomes" id="UP000822476">
    <property type="component" value="Unassembled WGS sequence"/>
</dbReference>
<comment type="caution">
    <text evidence="2">The sequence shown here is derived from an EMBL/GenBank/DDBJ whole genome shotgun (WGS) entry which is preliminary data.</text>
</comment>
<dbReference type="OrthoDB" id="6270627at2759"/>
<sequence length="729" mass="82154">MTIKGFQVQAQSFGVWISWKPNPSVDAIDADRMGMPKKQEIISSQSTTAEKNNRCYYVAYSRLVRTREKWSSVPVQSLAVHKLWLGGLIPDEAYAFKLARWCTADKPSARSPVVYQKTKPFTSTDTIERQFHGTLESTVDHISIAHTSSSLLPRPHSLHLLLPRALNDITSKWQSGEFYTNDSTFLLRWKVGETDNGRNISSPVLYHRVEYFLGFVDGTTTFHYPTTLVWPRNVTHSWHTLAPIRAPQKSFALVTEENGLSGVLSDRLSQVFVSSMRLRFRVRSYGLMCVSEPSQELHIGEPLLGHVLPVLNRTVTREQLALKVMSEHSNYASSPTTHTVEHFGSVKLTLGIPDRFWYTMSYSVLVCVMMCFILLIAYRVHRMGCMRKTISMTVAEMNQSPRENNRLLINQLPPGLPDLPIYHERPPEFTSTLNTLIQHVSKPIAEVGAYSELKRTILSQKTCSVRPGLNFPVGWNNLNSLQCQNASPSKTTFDKPVSVGRQIGFASDCRNLSCIIVHANESPMWTDSHTTDSGCTSTMVTDSSLVTNRCRTRHSMLHTGIPSSQMHKLSEVQCLDHTDKMQRNILRSRPSITNEAEEREEIQQTELSNETHYFNLCNQFQPTASTWNGTICTVVPRSLAPQCSECGSIDADTTSKSNYLMFPLDLTSYPNPSSDAVHLVTYGPCEPNCLPLLDLTDPIINSFTTPPTACQIEPVIQQLTKHPAWKRNE</sequence>
<evidence type="ECO:0000313" key="3">
    <source>
        <dbReference type="Proteomes" id="UP000822476"/>
    </source>
</evidence>
<keyword evidence="3" id="KW-1185">Reference proteome</keyword>
<protein>
    <submittedName>
        <fullName evidence="2">Uncharacterized protein</fullName>
    </submittedName>
</protein>